<protein>
    <submittedName>
        <fullName evidence="2">Uncharacterized protein</fullName>
    </submittedName>
</protein>
<feature type="compositionally biased region" description="Basic and acidic residues" evidence="1">
    <location>
        <begin position="103"/>
        <end position="114"/>
    </location>
</feature>
<proteinExistence type="predicted"/>
<organism evidence="2 3">
    <name type="scientific">Pleurodeles waltl</name>
    <name type="common">Iberian ribbed newt</name>
    <dbReference type="NCBI Taxonomy" id="8319"/>
    <lineage>
        <taxon>Eukaryota</taxon>
        <taxon>Metazoa</taxon>
        <taxon>Chordata</taxon>
        <taxon>Craniata</taxon>
        <taxon>Vertebrata</taxon>
        <taxon>Euteleostomi</taxon>
        <taxon>Amphibia</taxon>
        <taxon>Batrachia</taxon>
        <taxon>Caudata</taxon>
        <taxon>Salamandroidea</taxon>
        <taxon>Salamandridae</taxon>
        <taxon>Pleurodelinae</taxon>
        <taxon>Pleurodeles</taxon>
    </lineage>
</organism>
<accession>A0AAV7TUR4</accession>
<gene>
    <name evidence="2" type="ORF">NDU88_005125</name>
</gene>
<evidence type="ECO:0000313" key="2">
    <source>
        <dbReference type="EMBL" id="KAJ1179894.1"/>
    </source>
</evidence>
<comment type="caution">
    <text evidence="2">The sequence shown here is derived from an EMBL/GenBank/DDBJ whole genome shotgun (WGS) entry which is preliminary data.</text>
</comment>
<feature type="region of interest" description="Disordered" evidence="1">
    <location>
        <begin position="88"/>
        <end position="121"/>
    </location>
</feature>
<dbReference type="Proteomes" id="UP001066276">
    <property type="component" value="Chromosome 3_2"/>
</dbReference>
<name>A0AAV7TUR4_PLEWA</name>
<dbReference type="AlphaFoldDB" id="A0AAV7TUR4"/>
<evidence type="ECO:0000313" key="3">
    <source>
        <dbReference type="Proteomes" id="UP001066276"/>
    </source>
</evidence>
<keyword evidence="3" id="KW-1185">Reference proteome</keyword>
<sequence length="121" mass="13243">MQGLYRCDKVIILAMWPLKWRLLDLSGGTKGYEVTALAFYTIVVGGRRPRRNPALINIGHYGSQEPMTMYAGGEGQLPPEEGYLACHPQGCLEPGGPPQTEHPLPEKMRGHSPLEQEDGGG</sequence>
<dbReference type="EMBL" id="JANPWB010000006">
    <property type="protein sequence ID" value="KAJ1179894.1"/>
    <property type="molecule type" value="Genomic_DNA"/>
</dbReference>
<reference evidence="2" key="1">
    <citation type="journal article" date="2022" name="bioRxiv">
        <title>Sequencing and chromosome-scale assembly of the giantPleurodeles waltlgenome.</title>
        <authorList>
            <person name="Brown T."/>
            <person name="Elewa A."/>
            <person name="Iarovenko S."/>
            <person name="Subramanian E."/>
            <person name="Araus A.J."/>
            <person name="Petzold A."/>
            <person name="Susuki M."/>
            <person name="Suzuki K.-i.T."/>
            <person name="Hayashi T."/>
            <person name="Toyoda A."/>
            <person name="Oliveira C."/>
            <person name="Osipova E."/>
            <person name="Leigh N.D."/>
            <person name="Simon A."/>
            <person name="Yun M.H."/>
        </authorList>
    </citation>
    <scope>NUCLEOTIDE SEQUENCE</scope>
    <source>
        <strain evidence="2">20211129_DDA</strain>
        <tissue evidence="2">Liver</tissue>
    </source>
</reference>
<evidence type="ECO:0000256" key="1">
    <source>
        <dbReference type="SAM" id="MobiDB-lite"/>
    </source>
</evidence>